<dbReference type="AlphaFoldDB" id="A0A6S6SGB5"/>
<evidence type="ECO:0000313" key="1">
    <source>
        <dbReference type="EMBL" id="CAA6806486.1"/>
    </source>
</evidence>
<sequence>MVYWNLDVSRKTYAQMLNDTSKEVKIGNRFGDSEILPSGKIKKLAKYAGDNQININITYVTWEVLQDFLNEQACQNC</sequence>
<protein>
    <submittedName>
        <fullName evidence="1">Uncharacterized protein</fullName>
    </submittedName>
</protein>
<proteinExistence type="predicted"/>
<name>A0A6S6SGB5_9BACT</name>
<gene>
    <name evidence="1" type="ORF">HELGO_WM12429</name>
</gene>
<accession>A0A6S6SGB5</accession>
<reference evidence="1" key="1">
    <citation type="submission" date="2020-01" db="EMBL/GenBank/DDBJ databases">
        <authorList>
            <person name="Meier V. D."/>
            <person name="Meier V D."/>
        </authorList>
    </citation>
    <scope>NUCLEOTIDE SEQUENCE</scope>
    <source>
        <strain evidence="1">HLG_WM_MAG_02</strain>
    </source>
</reference>
<dbReference type="EMBL" id="CACVAZ010000033">
    <property type="protein sequence ID" value="CAA6806486.1"/>
    <property type="molecule type" value="Genomic_DNA"/>
</dbReference>
<organism evidence="1">
    <name type="scientific">uncultured Sulfurovum sp</name>
    <dbReference type="NCBI Taxonomy" id="269237"/>
    <lineage>
        <taxon>Bacteria</taxon>
        <taxon>Pseudomonadati</taxon>
        <taxon>Campylobacterota</taxon>
        <taxon>Epsilonproteobacteria</taxon>
        <taxon>Campylobacterales</taxon>
        <taxon>Sulfurovaceae</taxon>
        <taxon>Sulfurovum</taxon>
        <taxon>environmental samples</taxon>
    </lineage>
</organism>